<evidence type="ECO:0000313" key="4">
    <source>
        <dbReference type="Proteomes" id="UP001266305"/>
    </source>
</evidence>
<accession>A0ABQ9VEU5</accession>
<evidence type="ECO:0000313" key="3">
    <source>
        <dbReference type="EMBL" id="KAK2107894.1"/>
    </source>
</evidence>
<proteinExistence type="predicted"/>
<dbReference type="EMBL" id="JASSZA010000006">
    <property type="protein sequence ID" value="KAK2107894.1"/>
    <property type="molecule type" value="Genomic_DNA"/>
</dbReference>
<gene>
    <name evidence="3" type="ORF">P7K49_013059</name>
</gene>
<dbReference type="Proteomes" id="UP001266305">
    <property type="component" value="Unassembled WGS sequence"/>
</dbReference>
<sequence>MWAALALLCAGACLLGAPARGAAELTVNSLEAGALRAGAGGGLGAGRLAGPEEQGDECPGGSTAWNTKGARSSFRPPLLGTRSVGKRTLIRPTASPGTWHPGDPRSVVGVPSAERAVWRSRSLGNRTKESTETSSAFPAPRAPAIRRTPGLPLLAKLAVTAASCCPCTLPAALAQAPPRAEGKEPTLPYCPLLSCSPWSQPQPQALNLKTTCPLHREK</sequence>
<name>A0ABQ9VEU5_SAGOE</name>
<feature type="region of interest" description="Disordered" evidence="1">
    <location>
        <begin position="46"/>
        <end position="143"/>
    </location>
</feature>
<evidence type="ECO:0000256" key="2">
    <source>
        <dbReference type="SAM" id="SignalP"/>
    </source>
</evidence>
<keyword evidence="4" id="KW-1185">Reference proteome</keyword>
<comment type="caution">
    <text evidence="3">The sequence shown here is derived from an EMBL/GenBank/DDBJ whole genome shotgun (WGS) entry which is preliminary data.</text>
</comment>
<feature type="chain" id="PRO_5045868942" evidence="2">
    <location>
        <begin position="24"/>
        <end position="218"/>
    </location>
</feature>
<reference evidence="3 4" key="1">
    <citation type="submission" date="2023-05" db="EMBL/GenBank/DDBJ databases">
        <title>B98-5 Cell Line De Novo Hybrid Assembly: An Optical Mapping Approach.</title>
        <authorList>
            <person name="Kananen K."/>
            <person name="Auerbach J.A."/>
            <person name="Kautto E."/>
            <person name="Blachly J.S."/>
        </authorList>
    </citation>
    <scope>NUCLEOTIDE SEQUENCE [LARGE SCALE GENOMIC DNA]</scope>
    <source>
        <strain evidence="3">B95-8</strain>
        <tissue evidence="3">Cell line</tissue>
    </source>
</reference>
<keyword evidence="2" id="KW-0732">Signal</keyword>
<feature type="signal peptide" evidence="2">
    <location>
        <begin position="1"/>
        <end position="23"/>
    </location>
</feature>
<protein>
    <submittedName>
        <fullName evidence="3">Uncharacterized protein</fullName>
    </submittedName>
</protein>
<evidence type="ECO:0000256" key="1">
    <source>
        <dbReference type="SAM" id="MobiDB-lite"/>
    </source>
</evidence>
<organism evidence="3 4">
    <name type="scientific">Saguinus oedipus</name>
    <name type="common">Cotton-top tamarin</name>
    <name type="synonym">Oedipomidas oedipus</name>
    <dbReference type="NCBI Taxonomy" id="9490"/>
    <lineage>
        <taxon>Eukaryota</taxon>
        <taxon>Metazoa</taxon>
        <taxon>Chordata</taxon>
        <taxon>Craniata</taxon>
        <taxon>Vertebrata</taxon>
        <taxon>Euteleostomi</taxon>
        <taxon>Mammalia</taxon>
        <taxon>Eutheria</taxon>
        <taxon>Euarchontoglires</taxon>
        <taxon>Primates</taxon>
        <taxon>Haplorrhini</taxon>
        <taxon>Platyrrhini</taxon>
        <taxon>Cebidae</taxon>
        <taxon>Callitrichinae</taxon>
        <taxon>Saguinus</taxon>
    </lineage>
</organism>